<reference evidence="4 5" key="1">
    <citation type="submission" date="2024-08" db="EMBL/GenBank/DDBJ databases">
        <title>Gnathostoma spinigerum genome.</title>
        <authorList>
            <person name="Gonzalez-Bertolin B."/>
            <person name="Monzon S."/>
            <person name="Zaballos A."/>
            <person name="Jimenez P."/>
            <person name="Dekumyoy P."/>
            <person name="Varona S."/>
            <person name="Cuesta I."/>
            <person name="Sumanam S."/>
            <person name="Adisakwattana P."/>
            <person name="Gasser R.B."/>
            <person name="Hernandez-Gonzalez A."/>
            <person name="Young N.D."/>
            <person name="Perteguer M.J."/>
        </authorList>
    </citation>
    <scope>NUCLEOTIDE SEQUENCE [LARGE SCALE GENOMIC DNA]</scope>
    <source>
        <strain evidence="4">AL3</strain>
        <tissue evidence="4">Liver</tissue>
    </source>
</reference>
<sequence length="322" mass="35710">MDNSSNELTQRSGAYNLLDDSNSLPRTSEKSQSVYVTACSTHMDTVIFMHKWRINQFSVQQELSNAGDFLESNSFGSSNGEYKFRLKLFPSGKDEECRGYLSLFLQINKCPSPKLRFRVNFYIDATDGPRGCALNKNVVTINRGGIVTASKFFSTETLKNRLGRFLPDDVLTVGVELTVYGDQSSHEVEPEDEALVNSEGVALTPRFSLGFGDEGGSSSRSSVIGHDLGQLLDNPDFADFTLVVGRRSFSCHKAILSVRSAFFQAMFRNEDNQENKSGQATLQDVTPEVISSVLEFIYTENCSDLLNHPLEILAAADRSVFI</sequence>
<gene>
    <name evidence="4" type="ORF">AB6A40_005474</name>
</gene>
<dbReference type="InterPro" id="IPR002083">
    <property type="entry name" value="MATH/TRAF_dom"/>
</dbReference>
<name>A0ABD6ER75_9BILA</name>
<evidence type="ECO:0000313" key="4">
    <source>
        <dbReference type="EMBL" id="MFH4978765.1"/>
    </source>
</evidence>
<dbReference type="SUPFAM" id="SSF49599">
    <property type="entry name" value="TRAF domain-like"/>
    <property type="match status" value="1"/>
</dbReference>
<dbReference type="Gene3D" id="3.30.710.10">
    <property type="entry name" value="Potassium Channel Kv1.1, Chain A"/>
    <property type="match status" value="1"/>
</dbReference>
<organism evidence="4 5">
    <name type="scientific">Gnathostoma spinigerum</name>
    <dbReference type="NCBI Taxonomy" id="75299"/>
    <lineage>
        <taxon>Eukaryota</taxon>
        <taxon>Metazoa</taxon>
        <taxon>Ecdysozoa</taxon>
        <taxon>Nematoda</taxon>
        <taxon>Chromadorea</taxon>
        <taxon>Rhabditida</taxon>
        <taxon>Spirurina</taxon>
        <taxon>Gnathostomatomorpha</taxon>
        <taxon>Gnathostomatoidea</taxon>
        <taxon>Gnathostomatidae</taxon>
        <taxon>Gnathostoma</taxon>
    </lineage>
</organism>
<evidence type="ECO:0000259" key="2">
    <source>
        <dbReference type="PROSITE" id="PS50097"/>
    </source>
</evidence>
<dbReference type="PANTHER" id="PTHR24413">
    <property type="entry name" value="SPECKLE-TYPE POZ PROTEIN"/>
    <property type="match status" value="1"/>
</dbReference>
<comment type="caution">
    <text evidence="4">The sequence shown here is derived from an EMBL/GenBank/DDBJ whole genome shotgun (WGS) entry which is preliminary data.</text>
</comment>
<dbReference type="Pfam" id="PF00651">
    <property type="entry name" value="BTB"/>
    <property type="match status" value="1"/>
</dbReference>
<evidence type="ECO:0008006" key="6">
    <source>
        <dbReference type="Google" id="ProtNLM"/>
    </source>
</evidence>
<keyword evidence="5" id="KW-1185">Reference proteome</keyword>
<accession>A0ABD6ER75</accession>
<dbReference type="InterPro" id="IPR008974">
    <property type="entry name" value="TRAF-like"/>
</dbReference>
<dbReference type="EMBL" id="JBGFUD010003499">
    <property type="protein sequence ID" value="MFH4978765.1"/>
    <property type="molecule type" value="Genomic_DNA"/>
</dbReference>
<dbReference type="Pfam" id="PF22486">
    <property type="entry name" value="MATH_2"/>
    <property type="match status" value="1"/>
</dbReference>
<protein>
    <recommendedName>
        <fullName evidence="6">BTB/POZ domain-containing protein</fullName>
    </recommendedName>
</protein>
<dbReference type="AlphaFoldDB" id="A0ABD6ER75"/>
<dbReference type="InterPro" id="IPR011333">
    <property type="entry name" value="SKP1/BTB/POZ_sf"/>
</dbReference>
<feature type="domain" description="BTB" evidence="2">
    <location>
        <begin position="238"/>
        <end position="299"/>
    </location>
</feature>
<evidence type="ECO:0000259" key="3">
    <source>
        <dbReference type="PROSITE" id="PS50144"/>
    </source>
</evidence>
<dbReference type="SMART" id="SM00225">
    <property type="entry name" value="BTB"/>
    <property type="match status" value="1"/>
</dbReference>
<feature type="region of interest" description="Disordered" evidence="1">
    <location>
        <begin position="1"/>
        <end position="27"/>
    </location>
</feature>
<evidence type="ECO:0000256" key="1">
    <source>
        <dbReference type="SAM" id="MobiDB-lite"/>
    </source>
</evidence>
<proteinExistence type="predicted"/>
<evidence type="ECO:0000313" key="5">
    <source>
        <dbReference type="Proteomes" id="UP001608902"/>
    </source>
</evidence>
<dbReference type="Proteomes" id="UP001608902">
    <property type="component" value="Unassembled WGS sequence"/>
</dbReference>
<feature type="domain" description="MATH" evidence="3">
    <location>
        <begin position="47"/>
        <end position="177"/>
    </location>
</feature>
<dbReference type="Gene3D" id="2.60.210.10">
    <property type="entry name" value="Apoptosis, Tumor Necrosis Factor Receptor Associated Protein 2, Chain A"/>
    <property type="match status" value="1"/>
</dbReference>
<dbReference type="SUPFAM" id="SSF54695">
    <property type="entry name" value="POZ domain"/>
    <property type="match status" value="1"/>
</dbReference>
<dbReference type="PROSITE" id="PS50097">
    <property type="entry name" value="BTB"/>
    <property type="match status" value="1"/>
</dbReference>
<dbReference type="CDD" id="cd18186">
    <property type="entry name" value="BTB_POZ_ZBTB_KLHL-like"/>
    <property type="match status" value="1"/>
</dbReference>
<dbReference type="InterPro" id="IPR000210">
    <property type="entry name" value="BTB/POZ_dom"/>
</dbReference>
<dbReference type="PROSITE" id="PS50144">
    <property type="entry name" value="MATH"/>
    <property type="match status" value="1"/>
</dbReference>
<dbReference type="CDD" id="cd00121">
    <property type="entry name" value="MATH"/>
    <property type="match status" value="1"/>
</dbReference>
<dbReference type="GO" id="GO:0030163">
    <property type="term" value="P:protein catabolic process"/>
    <property type="evidence" value="ECO:0007669"/>
    <property type="project" value="UniProtKB-ARBA"/>
</dbReference>